<feature type="domain" description="BTB" evidence="2">
    <location>
        <begin position="162"/>
        <end position="221"/>
    </location>
</feature>
<dbReference type="InterPro" id="IPR011333">
    <property type="entry name" value="SKP1/BTB/POZ_sf"/>
</dbReference>
<dbReference type="InParanoid" id="A0A1U7Z777"/>
<comment type="pathway">
    <text evidence="1">Protein modification; protein ubiquitination.</text>
</comment>
<reference evidence="4" key="1">
    <citation type="submission" date="2025-08" db="UniProtKB">
        <authorList>
            <consortium name="RefSeq"/>
        </authorList>
    </citation>
    <scope>IDENTIFICATION</scope>
</reference>
<dbReference type="CDD" id="cd18186">
    <property type="entry name" value="BTB_POZ_ZBTB_KLHL-like"/>
    <property type="match status" value="1"/>
</dbReference>
<dbReference type="OMA" id="WYFSIVR"/>
<evidence type="ECO:0000313" key="3">
    <source>
        <dbReference type="Proteomes" id="UP000189703"/>
    </source>
</evidence>
<dbReference type="PANTHER" id="PTHR46672:SF1">
    <property type="entry name" value="OS08G0103600 PROTEIN"/>
    <property type="match status" value="1"/>
</dbReference>
<dbReference type="SUPFAM" id="SSF54695">
    <property type="entry name" value="POZ domain"/>
    <property type="match status" value="1"/>
</dbReference>
<evidence type="ECO:0000313" key="4">
    <source>
        <dbReference type="RefSeq" id="XP_010242821.1"/>
    </source>
</evidence>
<dbReference type="Pfam" id="PF00651">
    <property type="entry name" value="BTB"/>
    <property type="match status" value="1"/>
</dbReference>
<dbReference type="KEGG" id="nnu:104587066"/>
<name>A0A1U7Z777_NELNU</name>
<sequence length="327" mass="37654">MSDSKVEIISRLAQWKIENLVPCSYRRSDLFKVGIWNWHLSVEKNRYLYIRLFPELCRISKEQPPIARFVLRVSDFGANRCPYISPIQERLLRTGEDFVWPVDSSTNGRVIIDVEFLDLKISPLNGGEAYSIWPSEGTVQKNLATETTLRCFSRMLDEAIHADVTINTADGTLSAHKAVLSASSPVFQSMFLHDLKEKNSSTIEIEDMSLESCTAMLSYLYGTIKHKDFWNHRIALLGAANKYDITDLKEACEESLLEDISSSNVLERLQEAWLYQLNKLKKGCLTYLFDFGKIYDVKDEMNSFFHHADRELMLKMFQEVLAVWKPA</sequence>
<dbReference type="PROSITE" id="PS50097">
    <property type="entry name" value="BTB"/>
    <property type="match status" value="1"/>
</dbReference>
<organism evidence="3 4">
    <name type="scientific">Nelumbo nucifera</name>
    <name type="common">Sacred lotus</name>
    <dbReference type="NCBI Taxonomy" id="4432"/>
    <lineage>
        <taxon>Eukaryota</taxon>
        <taxon>Viridiplantae</taxon>
        <taxon>Streptophyta</taxon>
        <taxon>Embryophyta</taxon>
        <taxon>Tracheophyta</taxon>
        <taxon>Spermatophyta</taxon>
        <taxon>Magnoliopsida</taxon>
        <taxon>Proteales</taxon>
        <taxon>Nelumbonaceae</taxon>
        <taxon>Nelumbo</taxon>
    </lineage>
</organism>
<keyword evidence="3" id="KW-1185">Reference proteome</keyword>
<dbReference type="GeneID" id="104587066"/>
<proteinExistence type="predicted"/>
<gene>
    <name evidence="4" type="primary">LOC104587066</name>
</gene>
<dbReference type="RefSeq" id="XP_010242821.1">
    <property type="nucleotide sequence ID" value="XM_010244519.2"/>
</dbReference>
<dbReference type="SMART" id="SM00225">
    <property type="entry name" value="BTB"/>
    <property type="match status" value="1"/>
</dbReference>
<dbReference type="Gene3D" id="3.30.710.10">
    <property type="entry name" value="Potassium Channel Kv1.1, Chain A"/>
    <property type="match status" value="1"/>
</dbReference>
<evidence type="ECO:0000259" key="2">
    <source>
        <dbReference type="PROSITE" id="PS50097"/>
    </source>
</evidence>
<dbReference type="OrthoDB" id="6359816at2759"/>
<accession>A0A1U7Z777</accession>
<protein>
    <submittedName>
        <fullName evidence="4">BTB/POZ domain-containing protein At1g21780</fullName>
    </submittedName>
</protein>
<dbReference type="FunCoup" id="A0A1U7Z777">
    <property type="interactions" value="341"/>
</dbReference>
<dbReference type="eggNOG" id="KOG1987">
    <property type="taxonomic scope" value="Eukaryota"/>
</dbReference>
<dbReference type="STRING" id="4432.A0A1U7Z777"/>
<dbReference type="AlphaFoldDB" id="A0A1U7Z777"/>
<dbReference type="Proteomes" id="UP000189703">
    <property type="component" value="Unplaced"/>
</dbReference>
<dbReference type="InterPro" id="IPR000210">
    <property type="entry name" value="BTB/POZ_dom"/>
</dbReference>
<dbReference type="PANTHER" id="PTHR46672">
    <property type="entry name" value="OS08G0495500 PROTEIN-RELATED"/>
    <property type="match status" value="1"/>
</dbReference>
<dbReference type="InterPro" id="IPR044714">
    <property type="entry name" value="AtSIBP1-like"/>
</dbReference>
<evidence type="ECO:0000256" key="1">
    <source>
        <dbReference type="ARBA" id="ARBA00004906"/>
    </source>
</evidence>